<dbReference type="GO" id="GO:0080043">
    <property type="term" value="F:quercetin 3-O-glucosyltransferase activity"/>
    <property type="evidence" value="ECO:0007669"/>
    <property type="project" value="TreeGrafter"/>
</dbReference>
<reference evidence="2 3" key="1">
    <citation type="journal article" date="2017" name="Mol. Plant">
        <title>The Genome of Medicinal Plant Macleaya cordata Provides New Insights into Benzylisoquinoline Alkaloids Metabolism.</title>
        <authorList>
            <person name="Liu X."/>
            <person name="Liu Y."/>
            <person name="Huang P."/>
            <person name="Ma Y."/>
            <person name="Qing Z."/>
            <person name="Tang Q."/>
            <person name="Cao H."/>
            <person name="Cheng P."/>
            <person name="Zheng Y."/>
            <person name="Yuan Z."/>
            <person name="Zhou Y."/>
            <person name="Liu J."/>
            <person name="Tang Z."/>
            <person name="Zhuo Y."/>
            <person name="Zhang Y."/>
            <person name="Yu L."/>
            <person name="Huang J."/>
            <person name="Yang P."/>
            <person name="Peng Q."/>
            <person name="Zhang J."/>
            <person name="Jiang W."/>
            <person name="Zhang Z."/>
            <person name="Lin K."/>
            <person name="Ro D.K."/>
            <person name="Chen X."/>
            <person name="Xiong X."/>
            <person name="Shang Y."/>
            <person name="Huang S."/>
            <person name="Zeng J."/>
        </authorList>
    </citation>
    <scope>NUCLEOTIDE SEQUENCE [LARGE SCALE GENOMIC DNA]</scope>
    <source>
        <strain evidence="3">cv. BLH2017</strain>
        <tissue evidence="2">Root</tissue>
    </source>
</reference>
<dbReference type="Gene3D" id="3.40.50.2000">
    <property type="entry name" value="Glycogen Phosphorylase B"/>
    <property type="match status" value="1"/>
</dbReference>
<dbReference type="AlphaFoldDB" id="A0A200QPN6"/>
<name>A0A200QPN6_MACCD</name>
<dbReference type="Proteomes" id="UP000195402">
    <property type="component" value="Unassembled WGS sequence"/>
</dbReference>
<dbReference type="GO" id="GO:0080044">
    <property type="term" value="F:quercetin 7-O-glucosyltransferase activity"/>
    <property type="evidence" value="ECO:0007669"/>
    <property type="project" value="TreeGrafter"/>
</dbReference>
<accession>A0A200QPN6</accession>
<sequence length="176" mass="19742">MKCLQKKPRMILVPYPAQGHVTPMLHLATSLYDRGFEPIIVVPAFIYRRIVSKFENNEKIILMSIPDGLDDENQVYDFFSINYSMENHMPVHLDKLLIGSSSSLQEDADAAAAGGGLIVCLIVDLLASWAIDVAVRRRVPVAGFWPAMFATYKLITAIPDMIRHGYISEFGKFVII</sequence>
<dbReference type="SUPFAM" id="SSF53756">
    <property type="entry name" value="UDP-Glycosyltransferase/glycogen phosphorylase"/>
    <property type="match status" value="1"/>
</dbReference>
<keyword evidence="3" id="KW-1185">Reference proteome</keyword>
<dbReference type="EMBL" id="MVGT01001384">
    <property type="protein sequence ID" value="OVA12395.1"/>
    <property type="molecule type" value="Genomic_DNA"/>
</dbReference>
<organism evidence="2 3">
    <name type="scientific">Macleaya cordata</name>
    <name type="common">Five-seeded plume-poppy</name>
    <name type="synonym">Bocconia cordata</name>
    <dbReference type="NCBI Taxonomy" id="56857"/>
    <lineage>
        <taxon>Eukaryota</taxon>
        <taxon>Viridiplantae</taxon>
        <taxon>Streptophyta</taxon>
        <taxon>Embryophyta</taxon>
        <taxon>Tracheophyta</taxon>
        <taxon>Spermatophyta</taxon>
        <taxon>Magnoliopsida</taxon>
        <taxon>Ranunculales</taxon>
        <taxon>Papaveraceae</taxon>
        <taxon>Papaveroideae</taxon>
        <taxon>Macleaya</taxon>
    </lineage>
</organism>
<dbReference type="OrthoDB" id="5835829at2759"/>
<evidence type="ECO:0000256" key="1">
    <source>
        <dbReference type="ARBA" id="ARBA00009995"/>
    </source>
</evidence>
<dbReference type="InParanoid" id="A0A200QPN6"/>
<protein>
    <submittedName>
        <fullName evidence="2">UDP-glucuronosyl/UDP-glucosyltransferase</fullName>
    </submittedName>
</protein>
<proteinExistence type="inferred from homology"/>
<dbReference type="PANTHER" id="PTHR11926">
    <property type="entry name" value="GLUCOSYL/GLUCURONOSYL TRANSFERASES"/>
    <property type="match status" value="1"/>
</dbReference>
<comment type="similarity">
    <text evidence="1">Belongs to the UDP-glycosyltransferase family.</text>
</comment>
<gene>
    <name evidence="2" type="ORF">BVC80_1795g38</name>
</gene>
<dbReference type="OMA" id="ENIMPTH"/>
<evidence type="ECO:0000313" key="3">
    <source>
        <dbReference type="Proteomes" id="UP000195402"/>
    </source>
</evidence>
<keyword evidence="2" id="KW-0808">Transferase</keyword>
<evidence type="ECO:0000313" key="2">
    <source>
        <dbReference type="EMBL" id="OVA12395.1"/>
    </source>
</evidence>
<dbReference type="PANTHER" id="PTHR11926:SF1402">
    <property type="entry name" value="GLYCOSYLTRANSFERASE"/>
    <property type="match status" value="1"/>
</dbReference>
<dbReference type="STRING" id="56857.A0A200QPN6"/>
<comment type="caution">
    <text evidence="2">The sequence shown here is derived from an EMBL/GenBank/DDBJ whole genome shotgun (WGS) entry which is preliminary data.</text>
</comment>